<dbReference type="EMBL" id="FOUU01000001">
    <property type="protein sequence ID" value="SFM42760.1"/>
    <property type="molecule type" value="Genomic_DNA"/>
</dbReference>
<organism evidence="3 4">
    <name type="scientific">Thermodesulforhabdus norvegica</name>
    <dbReference type="NCBI Taxonomy" id="39841"/>
    <lineage>
        <taxon>Bacteria</taxon>
        <taxon>Pseudomonadati</taxon>
        <taxon>Thermodesulfobacteriota</taxon>
        <taxon>Syntrophobacteria</taxon>
        <taxon>Syntrophobacterales</taxon>
        <taxon>Thermodesulforhabdaceae</taxon>
        <taxon>Thermodesulforhabdus</taxon>
    </lineage>
</organism>
<feature type="chain" id="PRO_5011607133" description="BACON domain-containing protein" evidence="1">
    <location>
        <begin position="28"/>
        <end position="629"/>
    </location>
</feature>
<gene>
    <name evidence="3" type="ORF">SAMN05660836_00191</name>
</gene>
<feature type="domain" description="BACON" evidence="2">
    <location>
        <begin position="165"/>
        <end position="215"/>
    </location>
</feature>
<dbReference type="InterPro" id="IPR013783">
    <property type="entry name" value="Ig-like_fold"/>
</dbReference>
<name>A0A1I4QSR2_9BACT</name>
<keyword evidence="4" id="KW-1185">Reference proteome</keyword>
<accession>A0A1I4QSR2</accession>
<dbReference type="STRING" id="39841.SAMN05660836_00191"/>
<sequence length="629" mass="68921">MFGNKRFLSIFMLVSLAFLSIPAVSGAVSVSPEEITLTVEVPPGSEPEEFSYTISVSGTTDETQYSASADQGWMSIDEPSGDIPGSFTLTITVSPNLLPDDGTVTGTVTVASNTGSTDTVTVTLTVIHIIQDKLTVNPSDITLRITRANLSPQTFIAEITNANYERNDFKWSAETVSSWLSVSPSTGEGASSVVVTVDPISLEAGEYEGTITFRSNLPVSNVEDAEATLTVTVIVEAPNELTVFPSYLFWSVEVGEDGALADFTSQTLHVYAGATGFSISYDVPWIEVSSEQGLATEQAEGVFQVTPVASILQTYGVGRYEGVIKIVDRGTAFYREVPIIVEIRNPGDPVSLPVDQPMFEQIIPGYVLVKATDAHWFHAYLHVYDVDYYATAQECENALGTWIDPFSGATVNLDSSVALPYCSENEKVYVLISVPNLHPTTIFAYVPNGTDPFVKVYENGDYVAEFDPYYSMGPIPEAYFGPIRLSGLGQQLRISVRVGKSVQSAVEIQQILVQISTLEGTWRVTEEYRGEVYTYEPSRLLTFTFDNSTQTYSGSWAGTPVSVVMGDTEGATFLYKFYFVENGIQYEYEVTSLSSSQMEGRWRFSYDGSSSQWESFSASRYSNNLYALQ</sequence>
<evidence type="ECO:0000256" key="1">
    <source>
        <dbReference type="SAM" id="SignalP"/>
    </source>
</evidence>
<dbReference type="Gene3D" id="2.60.40.10">
    <property type="entry name" value="Immunoglobulins"/>
    <property type="match status" value="2"/>
</dbReference>
<keyword evidence="1" id="KW-0732">Signal</keyword>
<dbReference type="Pfam" id="PF19190">
    <property type="entry name" value="BACON_2"/>
    <property type="match status" value="2"/>
</dbReference>
<protein>
    <recommendedName>
        <fullName evidence="2">BACON domain-containing protein</fullName>
    </recommendedName>
</protein>
<evidence type="ECO:0000313" key="4">
    <source>
        <dbReference type="Proteomes" id="UP000199611"/>
    </source>
</evidence>
<dbReference type="OrthoDB" id="5503999at2"/>
<proteinExistence type="predicted"/>
<evidence type="ECO:0000259" key="2">
    <source>
        <dbReference type="Pfam" id="PF19190"/>
    </source>
</evidence>
<dbReference type="AlphaFoldDB" id="A0A1I4QSR2"/>
<reference evidence="3 4" key="1">
    <citation type="submission" date="2016-10" db="EMBL/GenBank/DDBJ databases">
        <authorList>
            <person name="de Groot N.N."/>
        </authorList>
    </citation>
    <scope>NUCLEOTIDE SEQUENCE [LARGE SCALE GENOMIC DNA]</scope>
    <source>
        <strain evidence="3 4">DSM 9990</strain>
    </source>
</reference>
<dbReference type="Proteomes" id="UP000199611">
    <property type="component" value="Unassembled WGS sequence"/>
</dbReference>
<feature type="signal peptide" evidence="1">
    <location>
        <begin position="1"/>
        <end position="27"/>
    </location>
</feature>
<feature type="domain" description="BACON" evidence="2">
    <location>
        <begin position="48"/>
        <end position="126"/>
    </location>
</feature>
<dbReference type="InterPro" id="IPR024361">
    <property type="entry name" value="BACON"/>
</dbReference>
<evidence type="ECO:0000313" key="3">
    <source>
        <dbReference type="EMBL" id="SFM42760.1"/>
    </source>
</evidence>
<dbReference type="RefSeq" id="WP_093392757.1">
    <property type="nucleotide sequence ID" value="NZ_FOUU01000001.1"/>
</dbReference>